<dbReference type="EMBL" id="DWWC01000021">
    <property type="protein sequence ID" value="HJC68214.1"/>
    <property type="molecule type" value="Genomic_DNA"/>
</dbReference>
<evidence type="ECO:0000259" key="2">
    <source>
        <dbReference type="Pfam" id="PF19843"/>
    </source>
</evidence>
<name>A0A9D2TFN0_9MICO</name>
<evidence type="ECO:0000256" key="1">
    <source>
        <dbReference type="SAM" id="MobiDB-lite"/>
    </source>
</evidence>
<feature type="domain" description="DUF6318" evidence="2">
    <location>
        <begin position="64"/>
        <end position="202"/>
    </location>
</feature>
<reference evidence="3" key="1">
    <citation type="journal article" date="2021" name="PeerJ">
        <title>Extensive microbial diversity within the chicken gut microbiome revealed by metagenomics and culture.</title>
        <authorList>
            <person name="Gilroy R."/>
            <person name="Ravi A."/>
            <person name="Getino M."/>
            <person name="Pursley I."/>
            <person name="Horton D.L."/>
            <person name="Alikhan N.F."/>
            <person name="Baker D."/>
            <person name="Gharbi K."/>
            <person name="Hall N."/>
            <person name="Watson M."/>
            <person name="Adriaenssens E.M."/>
            <person name="Foster-Nyarko E."/>
            <person name="Jarju S."/>
            <person name="Secka A."/>
            <person name="Antonio M."/>
            <person name="Oren A."/>
            <person name="Chaudhuri R.R."/>
            <person name="La Ragione R."/>
            <person name="Hildebrand F."/>
            <person name="Pallen M.J."/>
        </authorList>
    </citation>
    <scope>NUCLEOTIDE SEQUENCE</scope>
    <source>
        <strain evidence="3">CHK130-7132</strain>
    </source>
</reference>
<reference evidence="3" key="2">
    <citation type="submission" date="2021-04" db="EMBL/GenBank/DDBJ databases">
        <authorList>
            <person name="Gilroy R."/>
        </authorList>
    </citation>
    <scope>NUCLEOTIDE SEQUENCE</scope>
    <source>
        <strain evidence="3">CHK130-7132</strain>
    </source>
</reference>
<accession>A0A9D2TFN0</accession>
<proteinExistence type="predicted"/>
<comment type="caution">
    <text evidence="3">The sequence shown here is derived from an EMBL/GenBank/DDBJ whole genome shotgun (WGS) entry which is preliminary data.</text>
</comment>
<feature type="region of interest" description="Disordered" evidence="1">
    <location>
        <begin position="206"/>
        <end position="234"/>
    </location>
</feature>
<dbReference type="AlphaFoldDB" id="A0A9D2TFN0"/>
<feature type="compositionally biased region" description="Basic and acidic residues" evidence="1">
    <location>
        <begin position="64"/>
        <end position="80"/>
    </location>
</feature>
<dbReference type="InterPro" id="IPR046281">
    <property type="entry name" value="DUF6318"/>
</dbReference>
<feature type="region of interest" description="Disordered" evidence="1">
    <location>
        <begin position="33"/>
        <end position="81"/>
    </location>
</feature>
<dbReference type="Pfam" id="PF19843">
    <property type="entry name" value="DUF6318"/>
    <property type="match status" value="1"/>
</dbReference>
<sequence>MNRPVQRLVVVALALVLLVPVGAIGISQLLNPGGGEQASESQTDPGNPENRPTADPAEQPTRPDLPRPEEPAELTERSEAGAEATVTYLLGSYDYMMSSGDISVWEDKVDPNCQVCVTFLQNAEQLAAQDGYLVGGAFDVHSTSFEGTGEPPATGTVTADFTQAESVLVDDPTLQSNALEAVGGQLIAMVAWDGERWRVTDMSIAPPEDAVSDAGGAADGDTTGGAADGDTTGG</sequence>
<evidence type="ECO:0000313" key="3">
    <source>
        <dbReference type="EMBL" id="HJC68214.1"/>
    </source>
</evidence>
<feature type="compositionally biased region" description="Gly residues" evidence="1">
    <location>
        <begin position="222"/>
        <end position="234"/>
    </location>
</feature>
<dbReference type="Proteomes" id="UP000823854">
    <property type="component" value="Unassembled WGS sequence"/>
</dbReference>
<evidence type="ECO:0000313" key="4">
    <source>
        <dbReference type="Proteomes" id="UP000823854"/>
    </source>
</evidence>
<organism evidence="3 4">
    <name type="scientific">Candidatus Brachybacterium intestinipullorum</name>
    <dbReference type="NCBI Taxonomy" id="2838512"/>
    <lineage>
        <taxon>Bacteria</taxon>
        <taxon>Bacillati</taxon>
        <taxon>Actinomycetota</taxon>
        <taxon>Actinomycetes</taxon>
        <taxon>Micrococcales</taxon>
        <taxon>Dermabacteraceae</taxon>
        <taxon>Brachybacterium</taxon>
    </lineage>
</organism>
<protein>
    <recommendedName>
        <fullName evidence="2">DUF6318 domain-containing protein</fullName>
    </recommendedName>
</protein>
<gene>
    <name evidence="3" type="ORF">H9932_00855</name>
</gene>